<keyword evidence="6 7" id="KW-0472">Membrane</keyword>
<keyword evidence="5 7" id="KW-1133">Transmembrane helix</keyword>
<evidence type="ECO:0000256" key="4">
    <source>
        <dbReference type="ARBA" id="ARBA00022801"/>
    </source>
</evidence>
<evidence type="ECO:0000256" key="2">
    <source>
        <dbReference type="ARBA" id="ARBA00009045"/>
    </source>
</evidence>
<dbReference type="InterPro" id="IPR035952">
    <property type="entry name" value="Rhomboid-like_sf"/>
</dbReference>
<gene>
    <name evidence="9" type="ORF">EL17_14525</name>
</gene>
<feature type="transmembrane region" description="Helical" evidence="7">
    <location>
        <begin position="175"/>
        <end position="192"/>
    </location>
</feature>
<dbReference type="EMBL" id="JMIH01000023">
    <property type="protein sequence ID" value="KEO72839.1"/>
    <property type="molecule type" value="Genomic_DNA"/>
</dbReference>
<dbReference type="GO" id="GO:0006508">
    <property type="term" value="P:proteolysis"/>
    <property type="evidence" value="ECO:0007669"/>
    <property type="project" value="UniProtKB-KW"/>
</dbReference>
<feature type="domain" description="Peptidase S54 rhomboid" evidence="8">
    <location>
        <begin position="41"/>
        <end position="192"/>
    </location>
</feature>
<dbReference type="PANTHER" id="PTHR43731:SF14">
    <property type="entry name" value="PRESENILIN-ASSOCIATED RHOMBOID-LIKE PROTEIN, MITOCHONDRIAL"/>
    <property type="match status" value="1"/>
</dbReference>
<dbReference type="PANTHER" id="PTHR43731">
    <property type="entry name" value="RHOMBOID PROTEASE"/>
    <property type="match status" value="1"/>
</dbReference>
<evidence type="ECO:0000313" key="10">
    <source>
        <dbReference type="Proteomes" id="UP000027821"/>
    </source>
</evidence>
<dbReference type="SUPFAM" id="SSF144091">
    <property type="entry name" value="Rhomboid-like"/>
    <property type="match status" value="1"/>
</dbReference>
<dbReference type="OrthoDB" id="9807874at2"/>
<keyword evidence="9" id="KW-0645">Protease</keyword>
<dbReference type="Pfam" id="PF01694">
    <property type="entry name" value="Rhomboid"/>
    <property type="match status" value="1"/>
</dbReference>
<reference evidence="9 10" key="1">
    <citation type="submission" date="2014-04" db="EMBL/GenBank/DDBJ databases">
        <title>Characterization and application of a salt tolerant electro-active bacterium.</title>
        <authorList>
            <person name="Yang L."/>
            <person name="Wei S."/>
            <person name="Tay Q.X.M."/>
        </authorList>
    </citation>
    <scope>NUCLEOTIDE SEQUENCE [LARGE SCALE GENOMIC DNA]</scope>
    <source>
        <strain evidence="9 10">LY1</strain>
    </source>
</reference>
<dbReference type="STRING" id="1048983.EL17_14525"/>
<comment type="similarity">
    <text evidence="2">Belongs to the peptidase S54 family.</text>
</comment>
<evidence type="ECO:0000256" key="3">
    <source>
        <dbReference type="ARBA" id="ARBA00022692"/>
    </source>
</evidence>
<evidence type="ECO:0000259" key="8">
    <source>
        <dbReference type="Pfam" id="PF01694"/>
    </source>
</evidence>
<dbReference type="GO" id="GO:0004252">
    <property type="term" value="F:serine-type endopeptidase activity"/>
    <property type="evidence" value="ECO:0007669"/>
    <property type="project" value="InterPro"/>
</dbReference>
<dbReference type="RefSeq" id="WP_035075807.1">
    <property type="nucleotide sequence ID" value="NZ_JMIH01000023.1"/>
</dbReference>
<keyword evidence="10" id="KW-1185">Reference proteome</keyword>
<dbReference type="GO" id="GO:0016020">
    <property type="term" value="C:membrane"/>
    <property type="evidence" value="ECO:0007669"/>
    <property type="project" value="UniProtKB-SubCell"/>
</dbReference>
<evidence type="ECO:0000256" key="6">
    <source>
        <dbReference type="ARBA" id="ARBA00023136"/>
    </source>
</evidence>
<keyword evidence="3 7" id="KW-0812">Transmembrane</keyword>
<comment type="caution">
    <text evidence="9">The sequence shown here is derived from an EMBL/GenBank/DDBJ whole genome shotgun (WGS) entry which is preliminary data.</text>
</comment>
<comment type="subcellular location">
    <subcellularLocation>
        <location evidence="1">Membrane</location>
        <topology evidence="1">Multi-pass membrane protein</topology>
    </subcellularLocation>
</comment>
<dbReference type="Proteomes" id="UP000027821">
    <property type="component" value="Unassembled WGS sequence"/>
</dbReference>
<sequence length="209" mass="23813">MDISITIILIALTCVTSFLAFRNPQMMGRWMFTPYHIRTENQLDRFILSGFIHKDGTHLLFNMFTFYFFGNMVEEFLEYYMGQITGGLVYVLFYLIAIIISDIPTYIKQKNNPHYHALGASGGVSATVFASIMLVPLSNICIFGILCLPGFILGILFLIYSVVKGMQDKDGINHDAHLYGALFGILFIFILTPQSAVSFYEQIIHYRPF</sequence>
<dbReference type="InterPro" id="IPR022764">
    <property type="entry name" value="Peptidase_S54_rhomboid_dom"/>
</dbReference>
<accession>A0A074KV84</accession>
<organism evidence="9 10">
    <name type="scientific">Anditalea andensis</name>
    <dbReference type="NCBI Taxonomy" id="1048983"/>
    <lineage>
        <taxon>Bacteria</taxon>
        <taxon>Pseudomonadati</taxon>
        <taxon>Bacteroidota</taxon>
        <taxon>Cytophagia</taxon>
        <taxon>Cytophagales</taxon>
        <taxon>Cytophagaceae</taxon>
        <taxon>Anditalea</taxon>
    </lineage>
</organism>
<keyword evidence="4" id="KW-0378">Hydrolase</keyword>
<evidence type="ECO:0000256" key="5">
    <source>
        <dbReference type="ARBA" id="ARBA00022989"/>
    </source>
</evidence>
<evidence type="ECO:0000256" key="7">
    <source>
        <dbReference type="SAM" id="Phobius"/>
    </source>
</evidence>
<dbReference type="eggNOG" id="COG0705">
    <property type="taxonomic scope" value="Bacteria"/>
</dbReference>
<name>A0A074KV84_9BACT</name>
<dbReference type="Gene3D" id="1.20.1540.10">
    <property type="entry name" value="Rhomboid-like"/>
    <property type="match status" value="1"/>
</dbReference>
<feature type="transmembrane region" description="Helical" evidence="7">
    <location>
        <begin position="115"/>
        <end position="136"/>
    </location>
</feature>
<feature type="transmembrane region" description="Helical" evidence="7">
    <location>
        <begin position="142"/>
        <end position="163"/>
    </location>
</feature>
<proteinExistence type="inferred from homology"/>
<dbReference type="AlphaFoldDB" id="A0A074KV84"/>
<evidence type="ECO:0000256" key="1">
    <source>
        <dbReference type="ARBA" id="ARBA00004141"/>
    </source>
</evidence>
<dbReference type="InterPro" id="IPR050925">
    <property type="entry name" value="Rhomboid_protease_S54"/>
</dbReference>
<feature type="transmembrane region" description="Helical" evidence="7">
    <location>
        <begin position="80"/>
        <end position="103"/>
    </location>
</feature>
<protein>
    <submittedName>
        <fullName evidence="9">Protease</fullName>
    </submittedName>
</protein>
<evidence type="ECO:0000313" key="9">
    <source>
        <dbReference type="EMBL" id="KEO72839.1"/>
    </source>
</evidence>